<accession>A0A1R4A4A5</accession>
<evidence type="ECO:0000313" key="2">
    <source>
        <dbReference type="EMBL" id="WPU48423.1"/>
    </source>
</evidence>
<evidence type="ECO:0000313" key="4">
    <source>
        <dbReference type="Proteomes" id="UP001322512"/>
    </source>
</evidence>
<dbReference type="Pfam" id="PF03567">
    <property type="entry name" value="Sulfotransfer_2"/>
    <property type="match status" value="1"/>
</dbReference>
<dbReference type="Proteomes" id="UP001322512">
    <property type="component" value="Chromosome"/>
</dbReference>
<keyword evidence="4" id="KW-1185">Reference proteome</keyword>
<protein>
    <submittedName>
        <fullName evidence="1">Sulfotransferase domain protein</fullName>
    </submittedName>
    <submittedName>
        <fullName evidence="2">Sulfotransferase family 2 domain-containing protein</fullName>
    </submittedName>
</protein>
<dbReference type="GeneID" id="91009708"/>
<dbReference type="GO" id="GO:0016020">
    <property type="term" value="C:membrane"/>
    <property type="evidence" value="ECO:0007669"/>
    <property type="project" value="InterPro"/>
</dbReference>
<dbReference type="EMBL" id="CP139472">
    <property type="protein sequence ID" value="WPU48423.1"/>
    <property type="molecule type" value="Genomic_DNA"/>
</dbReference>
<reference evidence="3" key="3">
    <citation type="journal article" date="2011" name="Environ. Microbiol.">
        <title>A blueprint of ectoine metabolism from the genome of the industrial producer Halomonas elongata DSM 2581(T).</title>
        <authorList>
            <person name="Schwibbert K."/>
            <person name="Marin-Sanguino A."/>
            <person name="Bagyan I."/>
            <person name="Heidrich G."/>
            <person name="Lentzen G."/>
            <person name="Seitz H."/>
            <person name="Rampp M."/>
            <person name="Schuster S.C."/>
            <person name="Klenk H.P."/>
            <person name="Pfeiffer F."/>
            <person name="Oesterhelt D."/>
            <person name="Kunte H.J."/>
        </authorList>
    </citation>
    <scope>NUCLEOTIDE SEQUENCE [LARGE SCALE GENOMIC DNA]</scope>
    <source>
        <strain evidence="3">ATCC 33173 / DSM 2581 / NBRC 15536 / NCIMB 2198 / 1H9</strain>
    </source>
</reference>
<dbReference type="InterPro" id="IPR027417">
    <property type="entry name" value="P-loop_NTPase"/>
</dbReference>
<reference evidence="1" key="1">
    <citation type="journal article" date="2010" name="Environ. Microbiol.">
        <title>A blueprint of ectoine metabolism from the genome of the industrial producer Halomonas elongata DSM 2581(T).</title>
        <authorList>
            <person name="Schwibbert K."/>
            <person name="Marin-Sanguino A."/>
            <person name="Bagyan I."/>
            <person name="Heidrich G."/>
            <person name="Lentzen G."/>
            <person name="Seitz H."/>
            <person name="Rampp M."/>
            <person name="Schuster S.C."/>
            <person name="Klenk H.P."/>
            <person name="Pfeiffer F."/>
            <person name="Oesterhelt D."/>
            <person name="Kunte H.J."/>
        </authorList>
    </citation>
    <scope>NUCLEOTIDE SEQUENCE</scope>
    <source>
        <strain evidence="1">Type strain: DSM 2581</strain>
    </source>
</reference>
<dbReference type="AlphaFoldDB" id="A0A1R4A4A5"/>
<reference evidence="2 4" key="4">
    <citation type="submission" date="2023-11" db="EMBL/GenBank/DDBJ databases">
        <title>MicrobeMod: A computational toolkit for identifying prokaryotic methylation and restriction-modification with nanopore sequencing.</title>
        <authorList>
            <person name="Crits-Christoph A."/>
            <person name="Kang S.C."/>
            <person name="Lee H."/>
            <person name="Ostrov N."/>
        </authorList>
    </citation>
    <scope>NUCLEOTIDE SEQUENCE [LARGE SCALE GENOMIC DNA]</scope>
    <source>
        <strain evidence="2 4">ATCC 33173</strain>
    </source>
</reference>
<gene>
    <name evidence="1" type="ORF">HELO_2397E</name>
    <name evidence="2" type="ORF">SR933_05910</name>
</gene>
<dbReference type="SUPFAM" id="SSF52540">
    <property type="entry name" value="P-loop containing nucleoside triphosphate hydrolases"/>
    <property type="match status" value="1"/>
</dbReference>
<proteinExistence type="predicted"/>
<dbReference type="InterPro" id="IPR005331">
    <property type="entry name" value="Sulfotransferase"/>
</dbReference>
<evidence type="ECO:0000313" key="3">
    <source>
        <dbReference type="Proteomes" id="UP000008707"/>
    </source>
</evidence>
<dbReference type="KEGG" id="hel:HELO_2397E"/>
<dbReference type="EMBL" id="FN869568">
    <property type="protein sequence ID" value="SJK83789.1"/>
    <property type="molecule type" value="Genomic_DNA"/>
</dbReference>
<reference evidence="1" key="2">
    <citation type="submission" date="2010-05" db="EMBL/GenBank/DDBJ databases">
        <title>Revision and reannotation of the Halomonas elongata DSM 2581(T) genome.</title>
        <authorList>
            <person name="Pfeiffer F."/>
            <person name="Bagyan I."/>
            <person name="Alfaro-Espinoza G."/>
            <person name="Zamora-Lagos M.A."/>
            <person name="Habermann B."/>
            <person name="Oesterhelt D."/>
            <person name="Kunte H.J."/>
        </authorList>
    </citation>
    <scope>NUCLEOTIDE SEQUENCE</scope>
    <source>
        <strain evidence="1">Type strain: DSM 2581</strain>
    </source>
</reference>
<dbReference type="RefSeq" id="WP_109637393.1">
    <property type="nucleotide sequence ID" value="NC_014532.2"/>
</dbReference>
<sequence>MMVSLQKKIAFLSMPKCASTSIEKALMPYSQIIFTGNPKIKHMNYRGYVKKVEPIIISAGVNDVTTFCLFREPLEWLQSWYRYRARKALADPKAPRHRNYTGDVSFQEFVLAYINNHDVSWNKVGRQSRFVSDKEGRVAVDKVFRLDKQKPLYDFLQERIGMNLEIPQKNISPHELDYTLDDSVKREAMDFLSEEYEIYETL</sequence>
<dbReference type="Gene3D" id="3.40.50.300">
    <property type="entry name" value="P-loop containing nucleotide triphosphate hydrolases"/>
    <property type="match status" value="1"/>
</dbReference>
<dbReference type="OrthoDB" id="288532at2"/>
<dbReference type="GO" id="GO:0008146">
    <property type="term" value="F:sulfotransferase activity"/>
    <property type="evidence" value="ECO:0007669"/>
    <property type="project" value="InterPro"/>
</dbReference>
<evidence type="ECO:0000313" key="1">
    <source>
        <dbReference type="EMBL" id="SJK83789.1"/>
    </source>
</evidence>
<organism evidence="1 3">
    <name type="scientific">Halomonas elongata (strain ATCC 33173 / DSM 2581 / NBRC 15536 / NCIMB 2198 / 1H9)</name>
    <dbReference type="NCBI Taxonomy" id="768066"/>
    <lineage>
        <taxon>Bacteria</taxon>
        <taxon>Pseudomonadati</taxon>
        <taxon>Pseudomonadota</taxon>
        <taxon>Gammaproteobacteria</taxon>
        <taxon>Oceanospirillales</taxon>
        <taxon>Halomonadaceae</taxon>
        <taxon>Halomonas</taxon>
    </lineage>
</organism>
<name>A0A1R4A4A5_HALED</name>
<dbReference type="Proteomes" id="UP000008707">
    <property type="component" value="Chromosome"/>
</dbReference>